<evidence type="ECO:0000313" key="2">
    <source>
        <dbReference type="Proteomes" id="UP000187406"/>
    </source>
</evidence>
<reference evidence="2" key="1">
    <citation type="submission" date="2016-04" db="EMBL/GenBank/DDBJ databases">
        <title>Cephalotus genome sequencing.</title>
        <authorList>
            <person name="Fukushima K."/>
            <person name="Hasebe M."/>
            <person name="Fang X."/>
        </authorList>
    </citation>
    <scope>NUCLEOTIDE SEQUENCE [LARGE SCALE GENOMIC DNA]</scope>
    <source>
        <strain evidence="2">cv. St1</strain>
    </source>
</reference>
<accession>A0A1Q3C6V0</accession>
<evidence type="ECO:0000313" key="1">
    <source>
        <dbReference type="EMBL" id="GAV76016.1"/>
    </source>
</evidence>
<sequence>MGTELDYAINLLATSSNSSSFNVLSVDDWDYQRIGMDKFHSSMDRMLERHNIESIKKTMQMHEVIFKHQVQELHRLFHVQRVLMDEVTKEINHNQVWNPMSSSGIIHSQFTNVDHSTTQTTCGHINFRIRHLRDDPSTRERSGSSFGDNMRMTRGFDLEIPALEGVLTGVSAIDEYQAGPNSLMQFTSSKMGTDASNDVELTLSIGGCLSKKQSKNYQPHHSQKLGCLDTEEARELVSSASLKTDKRRGLQWP</sequence>
<organism evidence="1 2">
    <name type="scientific">Cephalotus follicularis</name>
    <name type="common">Albany pitcher plant</name>
    <dbReference type="NCBI Taxonomy" id="3775"/>
    <lineage>
        <taxon>Eukaryota</taxon>
        <taxon>Viridiplantae</taxon>
        <taxon>Streptophyta</taxon>
        <taxon>Embryophyta</taxon>
        <taxon>Tracheophyta</taxon>
        <taxon>Spermatophyta</taxon>
        <taxon>Magnoliopsida</taxon>
        <taxon>eudicotyledons</taxon>
        <taxon>Gunneridae</taxon>
        <taxon>Pentapetalae</taxon>
        <taxon>rosids</taxon>
        <taxon>fabids</taxon>
        <taxon>Oxalidales</taxon>
        <taxon>Cephalotaceae</taxon>
        <taxon>Cephalotus</taxon>
    </lineage>
</organism>
<dbReference type="AlphaFoldDB" id="A0A1Q3C6V0"/>
<dbReference type="PANTHER" id="PTHR33167">
    <property type="entry name" value="TRANSCRIPTION FACTOR, PUTATIVE (DUF863)-RELATED"/>
    <property type="match status" value="1"/>
</dbReference>
<dbReference type="InParanoid" id="A0A1Q3C6V0"/>
<keyword evidence="2" id="KW-1185">Reference proteome</keyword>
<dbReference type="STRING" id="3775.A0A1Q3C6V0"/>
<name>A0A1Q3C6V0_CEPFO</name>
<comment type="caution">
    <text evidence="1">The sequence shown here is derived from an EMBL/GenBank/DDBJ whole genome shotgun (WGS) entry which is preliminary data.</text>
</comment>
<dbReference type="PANTHER" id="PTHR33167:SF33">
    <property type="entry name" value="MYB-CC TYPE TRANSCRIPTION FACTOR LHEQLE-CONTAINING DOMAIN-CONTAINING PROTEIN"/>
    <property type="match status" value="1"/>
</dbReference>
<dbReference type="EMBL" id="BDDD01001440">
    <property type="protein sequence ID" value="GAV76016.1"/>
    <property type="molecule type" value="Genomic_DNA"/>
</dbReference>
<gene>
    <name evidence="1" type="ORF">CFOL_v3_19491</name>
</gene>
<dbReference type="Proteomes" id="UP000187406">
    <property type="component" value="Unassembled WGS sequence"/>
</dbReference>
<protein>
    <submittedName>
        <fullName evidence="1">Uncharacterized protein</fullName>
    </submittedName>
</protein>
<proteinExistence type="predicted"/>
<dbReference type="OrthoDB" id="1928288at2759"/>